<dbReference type="EMBL" id="FOJA01000001">
    <property type="protein sequence ID" value="SEW06065.1"/>
    <property type="molecule type" value="Genomic_DNA"/>
</dbReference>
<accession>A0A1I0NY87</accession>
<dbReference type="InterPro" id="IPR055927">
    <property type="entry name" value="DUF7504"/>
</dbReference>
<organism evidence="1 2">
    <name type="scientific">Halobacterium jilantaiense</name>
    <dbReference type="NCBI Taxonomy" id="355548"/>
    <lineage>
        <taxon>Archaea</taxon>
        <taxon>Methanobacteriati</taxon>
        <taxon>Methanobacteriota</taxon>
        <taxon>Stenosarchaea group</taxon>
        <taxon>Halobacteria</taxon>
        <taxon>Halobacteriales</taxon>
        <taxon>Halobacteriaceae</taxon>
        <taxon>Halobacterium</taxon>
    </lineage>
</organism>
<reference evidence="1 2" key="1">
    <citation type="submission" date="2016-10" db="EMBL/GenBank/DDBJ databases">
        <authorList>
            <person name="de Groot N.N."/>
        </authorList>
    </citation>
    <scope>NUCLEOTIDE SEQUENCE [LARGE SCALE GENOMIC DNA]</scope>
    <source>
        <strain evidence="1 2">CGMCC 1.5337</strain>
    </source>
</reference>
<dbReference type="Proteomes" id="UP000198518">
    <property type="component" value="Unassembled WGS sequence"/>
</dbReference>
<dbReference type="STRING" id="355548.SAMN04487945_1203"/>
<proteinExistence type="predicted"/>
<dbReference type="Pfam" id="PF24336">
    <property type="entry name" value="DUF7504"/>
    <property type="match status" value="1"/>
</dbReference>
<protein>
    <recommendedName>
        <fullName evidence="3">RecA-superfamily ATPase, KaiC/GvpD/RAD55 family</fullName>
    </recommendedName>
</protein>
<evidence type="ECO:0008006" key="3">
    <source>
        <dbReference type="Google" id="ProtNLM"/>
    </source>
</evidence>
<keyword evidence="2" id="KW-1185">Reference proteome</keyword>
<dbReference type="AlphaFoldDB" id="A0A1I0NY87"/>
<name>A0A1I0NY87_9EURY</name>
<evidence type="ECO:0000313" key="1">
    <source>
        <dbReference type="EMBL" id="SEW06065.1"/>
    </source>
</evidence>
<gene>
    <name evidence="1" type="ORF">SAMN04487945_1203</name>
</gene>
<evidence type="ECO:0000313" key="2">
    <source>
        <dbReference type="Proteomes" id="UP000198518"/>
    </source>
</evidence>
<sequence>MISMNGDVDAQAFSTELAELKRGGCTVLVASDAPGRSAACQRLLGAPELDRSHVFLTTSADVSEILDRHRPRRTDPGSFAVVDATPDTRSAAAASAATTPQPAAGDDWYARVSDQTDFDDLYATTRDALDRVASDADAPSEVRLCLDGLDPLLEAVEAGDASEEGLFRLLHLLSGAVRDVDGMGHVHVSETVGDGRLGTFEPLFDATVDIETTATGDARQRWRLHDSGRETGWFQL</sequence>